<organism evidence="1 2">
    <name type="scientific">Marssonina brunnea f. sp. multigermtubi (strain MB_m1)</name>
    <name type="common">Marssonina leaf spot fungus</name>
    <dbReference type="NCBI Taxonomy" id="1072389"/>
    <lineage>
        <taxon>Eukaryota</taxon>
        <taxon>Fungi</taxon>
        <taxon>Dikarya</taxon>
        <taxon>Ascomycota</taxon>
        <taxon>Pezizomycotina</taxon>
        <taxon>Leotiomycetes</taxon>
        <taxon>Helotiales</taxon>
        <taxon>Drepanopezizaceae</taxon>
        <taxon>Drepanopeziza</taxon>
    </lineage>
</organism>
<evidence type="ECO:0000313" key="2">
    <source>
        <dbReference type="Proteomes" id="UP000006753"/>
    </source>
</evidence>
<evidence type="ECO:0000313" key="1">
    <source>
        <dbReference type="EMBL" id="EKD13656.1"/>
    </source>
</evidence>
<dbReference type="Proteomes" id="UP000006753">
    <property type="component" value="Unassembled WGS sequence"/>
</dbReference>
<accession>K1WLF8</accession>
<dbReference type="AlphaFoldDB" id="K1WLF8"/>
<dbReference type="KEGG" id="mbe:MBM_08374"/>
<proteinExistence type="predicted"/>
<name>K1WLF8_MARBU</name>
<dbReference type="InParanoid" id="K1WLF8"/>
<dbReference type="EMBL" id="JH921449">
    <property type="protein sequence ID" value="EKD13656.1"/>
    <property type="molecule type" value="Genomic_DNA"/>
</dbReference>
<dbReference type="HOGENOM" id="CLU_1855696_0_0_1"/>
<sequence length="138" mass="15286">MNADKLKDFKKSLRPIKLSFNDSDSSVKIALKSAKSTREPRFTGQIGNFKGSSFQPESLDRAFDKAIKALNDLPEDEDDLTNSSGPYFSFANFPSAKFTLINDAINKRKNDTRSFTLKDAAASTLSSNASLAKRRRPS</sequence>
<reference evidence="1 2" key="1">
    <citation type="journal article" date="2012" name="BMC Genomics">
        <title>Sequencing the genome of Marssonina brunnea reveals fungus-poplar co-evolution.</title>
        <authorList>
            <person name="Zhu S."/>
            <person name="Cao Y.-Z."/>
            <person name="Jiang C."/>
            <person name="Tan B.-Y."/>
            <person name="Wang Z."/>
            <person name="Feng S."/>
            <person name="Zhang L."/>
            <person name="Su X.-H."/>
            <person name="Brejova B."/>
            <person name="Vinar T."/>
            <person name="Xu M."/>
            <person name="Wang M.-X."/>
            <person name="Zhang S.-G."/>
            <person name="Huang M.-R."/>
            <person name="Wu R."/>
            <person name="Zhou Y."/>
        </authorList>
    </citation>
    <scope>NUCLEOTIDE SEQUENCE [LARGE SCALE GENOMIC DNA]</scope>
    <source>
        <strain evidence="1 2">MB_m1</strain>
    </source>
</reference>
<gene>
    <name evidence="1" type="ORF">MBM_08374</name>
</gene>
<keyword evidence="2" id="KW-1185">Reference proteome</keyword>
<protein>
    <submittedName>
        <fullName evidence="1">Uncharacterized protein</fullName>
    </submittedName>
</protein>